<dbReference type="AlphaFoldDB" id="A0A813QZJ6"/>
<dbReference type="EMBL" id="CAJNOC010000541">
    <property type="protein sequence ID" value="CAF0774272.1"/>
    <property type="molecule type" value="Genomic_DNA"/>
</dbReference>
<gene>
    <name evidence="1" type="ORF">OXX778_LOCUS5118</name>
</gene>
<proteinExistence type="predicted"/>
<name>A0A813QZJ6_9BILA</name>
<dbReference type="OrthoDB" id="2333662at2759"/>
<evidence type="ECO:0000313" key="1">
    <source>
        <dbReference type="EMBL" id="CAF0774272.1"/>
    </source>
</evidence>
<organism evidence="1 2">
    <name type="scientific">Brachionus calyciflorus</name>
    <dbReference type="NCBI Taxonomy" id="104777"/>
    <lineage>
        <taxon>Eukaryota</taxon>
        <taxon>Metazoa</taxon>
        <taxon>Spiralia</taxon>
        <taxon>Gnathifera</taxon>
        <taxon>Rotifera</taxon>
        <taxon>Eurotatoria</taxon>
        <taxon>Monogononta</taxon>
        <taxon>Pseudotrocha</taxon>
        <taxon>Ploima</taxon>
        <taxon>Brachionidae</taxon>
        <taxon>Brachionus</taxon>
    </lineage>
</organism>
<evidence type="ECO:0000313" key="2">
    <source>
        <dbReference type="Proteomes" id="UP000663879"/>
    </source>
</evidence>
<dbReference type="Proteomes" id="UP000663879">
    <property type="component" value="Unassembled WGS sequence"/>
</dbReference>
<protein>
    <submittedName>
        <fullName evidence="1">Uncharacterized protein</fullName>
    </submittedName>
</protein>
<accession>A0A813QZJ6</accession>
<sequence>MSDEKNKDYNYVQHQVKDGLQRTKARRFINDGPTSYELEILSKDILNDVGYQNNDTLLQDDVKRDTVALGTTGDTIYVASNIKERRIATPGQNFTKIKLDKTKQKVTYPSFGMNENLRSTAKDVIQNSCSYKDYDMDVKFVERSAPITGNTMLQRAADNNRAHVEMKLINEAGKLKALGVSKEVCDLCHNQLKNNVNDYNRKTAKNKITNWDRPNQFETEIVDSMPKSNTSVSKSVIKNNLKQALKPNVSVGLVSGIAQIADTIESQNLEKYADADVAVARAGVCRNMLGIGETAYAKASAFEAGAGVGGIAGVDMSALSAGAHAEYGLNNSVGANLSLAKASGHFGPLNASVGLNLDCNASVGVNGVGLNVFGYGFNVGPNMKFSTPFFDIGLHLF</sequence>
<comment type="caution">
    <text evidence="1">The sequence shown here is derived from an EMBL/GenBank/DDBJ whole genome shotgun (WGS) entry which is preliminary data.</text>
</comment>
<reference evidence="1" key="1">
    <citation type="submission" date="2021-02" db="EMBL/GenBank/DDBJ databases">
        <authorList>
            <person name="Nowell W R."/>
        </authorList>
    </citation>
    <scope>NUCLEOTIDE SEQUENCE</scope>
    <source>
        <strain evidence="1">Ploen Becks lab</strain>
    </source>
</reference>
<keyword evidence="2" id="KW-1185">Reference proteome</keyword>